<dbReference type="Proteomes" id="UP001062846">
    <property type="component" value="Chromosome 11"/>
</dbReference>
<keyword evidence="2" id="KW-1185">Reference proteome</keyword>
<protein>
    <submittedName>
        <fullName evidence="1">Uncharacterized protein</fullName>
    </submittedName>
</protein>
<evidence type="ECO:0000313" key="1">
    <source>
        <dbReference type="EMBL" id="KAI8530571.1"/>
    </source>
</evidence>
<organism evidence="1 2">
    <name type="scientific">Rhododendron molle</name>
    <name type="common">Chinese azalea</name>
    <name type="synonym">Azalea mollis</name>
    <dbReference type="NCBI Taxonomy" id="49168"/>
    <lineage>
        <taxon>Eukaryota</taxon>
        <taxon>Viridiplantae</taxon>
        <taxon>Streptophyta</taxon>
        <taxon>Embryophyta</taxon>
        <taxon>Tracheophyta</taxon>
        <taxon>Spermatophyta</taxon>
        <taxon>Magnoliopsida</taxon>
        <taxon>eudicotyledons</taxon>
        <taxon>Gunneridae</taxon>
        <taxon>Pentapetalae</taxon>
        <taxon>asterids</taxon>
        <taxon>Ericales</taxon>
        <taxon>Ericaceae</taxon>
        <taxon>Ericoideae</taxon>
        <taxon>Rhodoreae</taxon>
        <taxon>Rhododendron</taxon>
    </lineage>
</organism>
<comment type="caution">
    <text evidence="1">The sequence shown here is derived from an EMBL/GenBank/DDBJ whole genome shotgun (WGS) entry which is preliminary data.</text>
</comment>
<accession>A0ACC0LQK4</accession>
<gene>
    <name evidence="1" type="ORF">RHMOL_Rhmol11G0070000</name>
</gene>
<sequence>MVIANYVLFHIRVHWVLCVVDLSSSTVYYMDSINKEVHSPLKLLIKTAFKIYDSSKGVRSSRIINWKPVECPKQPTNVECGFYVMKYMNDLIRDEKILSRGNVPVRVSPWAPIYMNIPKMVGAVEISIEACSENDEVLAIGFRE</sequence>
<reference evidence="1" key="1">
    <citation type="submission" date="2022-02" db="EMBL/GenBank/DDBJ databases">
        <title>Plant Genome Project.</title>
        <authorList>
            <person name="Zhang R.-G."/>
        </authorList>
    </citation>
    <scope>NUCLEOTIDE SEQUENCE</scope>
    <source>
        <strain evidence="1">AT1</strain>
    </source>
</reference>
<dbReference type="EMBL" id="CM046398">
    <property type="protein sequence ID" value="KAI8530571.1"/>
    <property type="molecule type" value="Genomic_DNA"/>
</dbReference>
<evidence type="ECO:0000313" key="2">
    <source>
        <dbReference type="Proteomes" id="UP001062846"/>
    </source>
</evidence>
<proteinExistence type="predicted"/>
<name>A0ACC0LQK4_RHOML</name>